<proteinExistence type="predicted"/>
<keyword evidence="2" id="KW-1185">Reference proteome</keyword>
<dbReference type="GeneID" id="8848331"/>
<dbReference type="VEuPathDB" id="AmoebaDB:NAEGRDRAFT_67272"/>
<evidence type="ECO:0000313" key="1">
    <source>
        <dbReference type="EMBL" id="EFC44874.1"/>
    </source>
</evidence>
<organism evidence="2">
    <name type="scientific">Naegleria gruberi</name>
    <name type="common">Amoeba</name>
    <dbReference type="NCBI Taxonomy" id="5762"/>
    <lineage>
        <taxon>Eukaryota</taxon>
        <taxon>Discoba</taxon>
        <taxon>Heterolobosea</taxon>
        <taxon>Tetramitia</taxon>
        <taxon>Eutetramitia</taxon>
        <taxon>Vahlkampfiidae</taxon>
        <taxon>Naegleria</taxon>
    </lineage>
</organism>
<dbReference type="InterPro" id="IPR014716">
    <property type="entry name" value="Fibrinogen_a/b/g_C_1"/>
</dbReference>
<protein>
    <submittedName>
        <fullName evidence="1">Predicted protein</fullName>
    </submittedName>
</protein>
<dbReference type="AlphaFoldDB" id="D2VEG6"/>
<reference evidence="1 2" key="1">
    <citation type="journal article" date="2010" name="Cell">
        <title>The genome of Naegleria gruberi illuminates early eukaryotic versatility.</title>
        <authorList>
            <person name="Fritz-Laylin L.K."/>
            <person name="Prochnik S.E."/>
            <person name="Ginger M.L."/>
            <person name="Dacks J.B."/>
            <person name="Carpenter M.L."/>
            <person name="Field M.C."/>
            <person name="Kuo A."/>
            <person name="Paredez A."/>
            <person name="Chapman J."/>
            <person name="Pham J."/>
            <person name="Shu S."/>
            <person name="Neupane R."/>
            <person name="Cipriano M."/>
            <person name="Mancuso J."/>
            <person name="Tu H."/>
            <person name="Salamov A."/>
            <person name="Lindquist E."/>
            <person name="Shapiro H."/>
            <person name="Lucas S."/>
            <person name="Grigoriev I.V."/>
            <person name="Cande W.Z."/>
            <person name="Fulton C."/>
            <person name="Rokhsar D.S."/>
            <person name="Dawson S.C."/>
        </authorList>
    </citation>
    <scope>NUCLEOTIDE SEQUENCE [LARGE SCALE GENOMIC DNA]</scope>
    <source>
        <strain evidence="1 2">NEG-M</strain>
    </source>
</reference>
<evidence type="ECO:0000313" key="2">
    <source>
        <dbReference type="Proteomes" id="UP000006671"/>
    </source>
</evidence>
<dbReference type="Gene3D" id="3.90.215.10">
    <property type="entry name" value="Gamma Fibrinogen, chain A, domain 1"/>
    <property type="match status" value="1"/>
</dbReference>
<dbReference type="RefSeq" id="XP_002677618.1">
    <property type="nucleotide sequence ID" value="XM_002677572.1"/>
</dbReference>
<dbReference type="NCBIfam" id="NF040941">
    <property type="entry name" value="GGGWT_bact"/>
    <property type="match status" value="1"/>
</dbReference>
<sequence>MTVYCDMTTDGGGWTLFAGIRIDYKGVHFHVFDDNTAVATSETTYFHIKTEELMAVSKQVRAVPYSSLTFVILIEQSIVQYIQVHKWSQLTCPIQKQPMVNVLDSE</sequence>
<gene>
    <name evidence="1" type="ORF">NAEGRDRAFT_67272</name>
</gene>
<dbReference type="OrthoDB" id="10072423at2759"/>
<dbReference type="Proteomes" id="UP000006671">
    <property type="component" value="Unassembled WGS sequence"/>
</dbReference>
<dbReference type="SUPFAM" id="SSF56496">
    <property type="entry name" value="Fibrinogen C-terminal domain-like"/>
    <property type="match status" value="1"/>
</dbReference>
<name>D2VEG6_NAEGR</name>
<dbReference type="InterPro" id="IPR036056">
    <property type="entry name" value="Fibrinogen-like_C"/>
</dbReference>
<dbReference type="InParanoid" id="D2VEG6"/>
<dbReference type="EMBL" id="GG738866">
    <property type="protein sequence ID" value="EFC44874.1"/>
    <property type="molecule type" value="Genomic_DNA"/>
</dbReference>
<dbReference type="KEGG" id="ngr:NAEGRDRAFT_67272"/>
<accession>D2VEG6</accession>